<evidence type="ECO:0000256" key="1">
    <source>
        <dbReference type="ARBA" id="ARBA00022737"/>
    </source>
</evidence>
<dbReference type="Pfam" id="PF13432">
    <property type="entry name" value="TPR_16"/>
    <property type="match status" value="1"/>
</dbReference>
<feature type="region of interest" description="Disordered" evidence="4">
    <location>
        <begin position="776"/>
        <end position="802"/>
    </location>
</feature>
<dbReference type="SUPFAM" id="SSF48452">
    <property type="entry name" value="TPR-like"/>
    <property type="match status" value="2"/>
</dbReference>
<dbReference type="InterPro" id="IPR052628">
    <property type="entry name" value="CFAP70"/>
</dbReference>
<dbReference type="PANTHER" id="PTHR44314">
    <property type="entry name" value="CILIA- AND FLAGELLA-ASSOCIATED PROTEIN 70"/>
    <property type="match status" value="1"/>
</dbReference>
<feature type="compositionally biased region" description="Acidic residues" evidence="4">
    <location>
        <begin position="776"/>
        <end position="788"/>
    </location>
</feature>
<evidence type="ECO:0000256" key="2">
    <source>
        <dbReference type="ARBA" id="ARBA00022803"/>
    </source>
</evidence>
<evidence type="ECO:0000313" key="6">
    <source>
        <dbReference type="EMBL" id="RMX53214.1"/>
    </source>
</evidence>
<dbReference type="OrthoDB" id="10262375at2759"/>
<dbReference type="Pfam" id="PF13181">
    <property type="entry name" value="TPR_8"/>
    <property type="match status" value="1"/>
</dbReference>
<dbReference type="PROSITE" id="PS50005">
    <property type="entry name" value="TPR"/>
    <property type="match status" value="2"/>
</dbReference>
<dbReference type="GO" id="GO:0070062">
    <property type="term" value="C:extracellular exosome"/>
    <property type="evidence" value="ECO:0007669"/>
    <property type="project" value="TreeGrafter"/>
</dbReference>
<accession>A0A3M6UI54</accession>
<evidence type="ECO:0000256" key="4">
    <source>
        <dbReference type="SAM" id="MobiDB-lite"/>
    </source>
</evidence>
<organism evidence="6 7">
    <name type="scientific">Pocillopora damicornis</name>
    <name type="common">Cauliflower coral</name>
    <name type="synonym">Millepora damicornis</name>
    <dbReference type="NCBI Taxonomy" id="46731"/>
    <lineage>
        <taxon>Eukaryota</taxon>
        <taxon>Metazoa</taxon>
        <taxon>Cnidaria</taxon>
        <taxon>Anthozoa</taxon>
        <taxon>Hexacorallia</taxon>
        <taxon>Scleractinia</taxon>
        <taxon>Astrocoeniina</taxon>
        <taxon>Pocilloporidae</taxon>
        <taxon>Pocillopora</taxon>
    </lineage>
</organism>
<keyword evidence="7" id="KW-1185">Reference proteome</keyword>
<evidence type="ECO:0000256" key="3">
    <source>
        <dbReference type="PROSITE-ProRule" id="PRU00339"/>
    </source>
</evidence>
<feature type="region of interest" description="Disordered" evidence="4">
    <location>
        <begin position="814"/>
        <end position="898"/>
    </location>
</feature>
<dbReference type="GO" id="GO:0060271">
    <property type="term" value="P:cilium assembly"/>
    <property type="evidence" value="ECO:0007669"/>
    <property type="project" value="TreeGrafter"/>
</dbReference>
<feature type="repeat" description="TPR" evidence="3">
    <location>
        <begin position="973"/>
        <end position="1006"/>
    </location>
</feature>
<reference evidence="6 7" key="1">
    <citation type="journal article" date="2018" name="Sci. Rep.">
        <title>Comparative analysis of the Pocillopora damicornis genome highlights role of immune system in coral evolution.</title>
        <authorList>
            <person name="Cunning R."/>
            <person name="Bay R.A."/>
            <person name="Gillette P."/>
            <person name="Baker A.C."/>
            <person name="Traylor-Knowles N."/>
        </authorList>
    </citation>
    <scope>NUCLEOTIDE SEQUENCE [LARGE SCALE GENOMIC DNA]</scope>
    <source>
        <strain evidence="6">RSMAS</strain>
        <tissue evidence="6">Whole animal</tissue>
    </source>
</reference>
<keyword evidence="2 3" id="KW-0802">TPR repeat</keyword>
<protein>
    <recommendedName>
        <fullName evidence="5">C2 domain-containing protein</fullName>
    </recommendedName>
</protein>
<dbReference type="SMART" id="SM00028">
    <property type="entry name" value="TPR"/>
    <property type="match status" value="7"/>
</dbReference>
<dbReference type="InterPro" id="IPR019734">
    <property type="entry name" value="TPR_rpt"/>
</dbReference>
<name>A0A3M6UI54_POCDA</name>
<dbReference type="OMA" id="MSDYHMQ"/>
<comment type="caution">
    <text evidence="6">The sequence shown here is derived from an EMBL/GenBank/DDBJ whole genome shotgun (WGS) entry which is preliminary data.</text>
</comment>
<feature type="compositionally biased region" description="Low complexity" evidence="4">
    <location>
        <begin position="855"/>
        <end position="868"/>
    </location>
</feature>
<dbReference type="STRING" id="46731.A0A3M6UI54"/>
<dbReference type="Gene3D" id="1.25.40.10">
    <property type="entry name" value="Tetratricopeptide repeat domain"/>
    <property type="match status" value="3"/>
</dbReference>
<evidence type="ECO:0000313" key="7">
    <source>
        <dbReference type="Proteomes" id="UP000275408"/>
    </source>
</evidence>
<dbReference type="PANTHER" id="PTHR44314:SF1">
    <property type="entry name" value="CILIA- AND FLAGELLA-ASSOCIATED PROTEIN 70"/>
    <property type="match status" value="1"/>
</dbReference>
<proteinExistence type="predicted"/>
<gene>
    <name evidence="6" type="ORF">pdam_00016509</name>
</gene>
<feature type="repeat" description="TPR" evidence="3">
    <location>
        <begin position="1010"/>
        <end position="1043"/>
    </location>
</feature>
<sequence>MANEEDAASIRPPEPVTIVVVRCKNLKGSKGDSLNSLVRLEFGTNLLGESPKVEANTETHSTEYNFNASFDCTFEDATFLDSIAYKPVIVTVVEVLPKDKKGKEEKINILGQSCIDLLPLLHGETKFSVTQYVHPVTVPTEPATTEHILPEIEVQVSVAQPLLTETQLHNSNLLSVHLDSAFSVPDSWQIQMAQQFNYTASLPVPISTEKESTIVLSNGLLRAPGEKETTNHRKWSAAPSASGSCLYITDSNIEILPFEDEDGDLRDREDIVFRQEAMNEKNHVTWNTERRCFLSAEAAESLQNKIAQNRYWPLEIMRTPIQQATKTKGKQGSLEEDIPISFHGVAYVNMAPLLYPGVKRIRGAYLVKPFIENEVFDKTKRKGTLAEEAARIASGMSRTLASAMAQKAPPPSKQGKADAKTKPSGAVLKPDVLAEGEGNEAKNLEGQQYLESRTFITLEFVLDKPLVPKRPPSSLARKVAEYIPPRPVFARKTGGSKKAVEDFHGQLTTVANSLLEEFRQMYGDDLLKGSLPQSNDAMDQRRQKFLYELNTSGKYFAFKEQLKNSVIKIVREKYLNTTAFTDKEKLQAFLSELYVFLIDQMHVALNKFLTAEEAPEEPPPVTDSATLKHFAREAEVNQNFELAAKYYQERLSRNKNDPDHWFDYGAFCLLIGDFGKAEECFKETVAIAQKHVPGLLMHGCMSLMNEKYEEAETFLEAATCAESKNVIAWTMLGLYYDSIQNDIGAERAFLEANRLNAATSSSSELIAPVDVPAEVEDSVSETIADEPAGEGAPGTAVSEDQKLPEVHVDDALREEPGSASGETTAQPSAPPTAALPPSVVISSATPVGKLGVKPQTQSTTQMTSKQSSRVPSPAGSNRQSPPPTETDPVAPAEEKSAEVKPNDSIFLQVAAFLLEVNALQLTDAALAHELVAANGEPGARYYVLLGRLKIQQKSFIGAEENLKQAVMLKHQNPDAWGLMGHLYYLTSRTEEAQDCYERTLAYTTEASDMHAIYLRLASIYLEKGEFDKAKTTFLKACIRSPSCVSWLGVGIACYRLEDLAEAEDALSEANILNNKDAEVWAYLSLVCLQTGRQLEAEQSYKYALKLNLQDKNLLGEIHQLQQKVGFGNPMVA</sequence>
<dbReference type="Proteomes" id="UP000275408">
    <property type="component" value="Unassembled WGS sequence"/>
</dbReference>
<dbReference type="InterPro" id="IPR000008">
    <property type="entry name" value="C2_dom"/>
</dbReference>
<dbReference type="GO" id="GO:0031514">
    <property type="term" value="C:motile cilium"/>
    <property type="evidence" value="ECO:0007669"/>
    <property type="project" value="TreeGrafter"/>
</dbReference>
<dbReference type="PROSITE" id="PS50004">
    <property type="entry name" value="C2"/>
    <property type="match status" value="1"/>
</dbReference>
<feature type="region of interest" description="Disordered" evidence="4">
    <location>
        <begin position="401"/>
        <end position="423"/>
    </location>
</feature>
<keyword evidence="1" id="KW-0677">Repeat</keyword>
<dbReference type="EMBL" id="RCHS01001489">
    <property type="protein sequence ID" value="RMX53214.1"/>
    <property type="molecule type" value="Genomic_DNA"/>
</dbReference>
<dbReference type="GO" id="GO:0003341">
    <property type="term" value="P:cilium movement"/>
    <property type="evidence" value="ECO:0007669"/>
    <property type="project" value="TreeGrafter"/>
</dbReference>
<feature type="domain" description="C2" evidence="5">
    <location>
        <begin position="1"/>
        <end position="131"/>
    </location>
</feature>
<dbReference type="AlphaFoldDB" id="A0A3M6UI54"/>
<evidence type="ECO:0000259" key="5">
    <source>
        <dbReference type="PROSITE" id="PS50004"/>
    </source>
</evidence>
<dbReference type="InterPro" id="IPR011990">
    <property type="entry name" value="TPR-like_helical_dom_sf"/>
</dbReference>